<name>A0ACC2JE64_9PEZI</name>
<protein>
    <submittedName>
        <fullName evidence="1">Uncharacterized protein</fullName>
    </submittedName>
</protein>
<evidence type="ECO:0000313" key="1">
    <source>
        <dbReference type="EMBL" id="KAJ8125503.1"/>
    </source>
</evidence>
<evidence type="ECO:0000313" key="2">
    <source>
        <dbReference type="Proteomes" id="UP001153332"/>
    </source>
</evidence>
<accession>A0ACC2JE64</accession>
<keyword evidence="2" id="KW-1185">Reference proteome</keyword>
<gene>
    <name evidence="1" type="ORF">O1611_g8137</name>
</gene>
<proteinExistence type="predicted"/>
<comment type="caution">
    <text evidence="1">The sequence shown here is derived from an EMBL/GenBank/DDBJ whole genome shotgun (WGS) entry which is preliminary data.</text>
</comment>
<dbReference type="EMBL" id="JAPUUL010002326">
    <property type="protein sequence ID" value="KAJ8125503.1"/>
    <property type="molecule type" value="Genomic_DNA"/>
</dbReference>
<organism evidence="1 2">
    <name type="scientific">Lasiodiplodia mahajangana</name>
    <dbReference type="NCBI Taxonomy" id="1108764"/>
    <lineage>
        <taxon>Eukaryota</taxon>
        <taxon>Fungi</taxon>
        <taxon>Dikarya</taxon>
        <taxon>Ascomycota</taxon>
        <taxon>Pezizomycotina</taxon>
        <taxon>Dothideomycetes</taxon>
        <taxon>Dothideomycetes incertae sedis</taxon>
        <taxon>Botryosphaeriales</taxon>
        <taxon>Botryosphaeriaceae</taxon>
        <taxon>Lasiodiplodia</taxon>
    </lineage>
</organism>
<dbReference type="Proteomes" id="UP001153332">
    <property type="component" value="Unassembled WGS sequence"/>
</dbReference>
<reference evidence="1" key="1">
    <citation type="submission" date="2022-12" db="EMBL/GenBank/DDBJ databases">
        <title>Genome Sequence of Lasiodiplodia mahajangana.</title>
        <authorList>
            <person name="Buettner E."/>
        </authorList>
    </citation>
    <scope>NUCLEOTIDE SEQUENCE</scope>
    <source>
        <strain evidence="1">VT137</strain>
    </source>
</reference>
<sequence length="203" mass="23110">MLTFYARIPQERWAEFRDAPVLAGGLEHMSGESIPLNSDGILKFNCDPAFTYTTKHESTGQLMSIPPLTSTKTLWTEPDDIPQGLRGLAQRVYQSMYGKRVAGIELEKYRIGWDCSTPSADFLISTHPHCKNLFLATGGSWHSWKMLPVLGRYVLKALHGTLDNEMAQRWAWDHFDFEGVELGNENNVHESKIDWVDIIKSRI</sequence>